<organism evidence="1 2">
    <name type="scientific">Selenomonas caprae</name>
    <dbReference type="NCBI Taxonomy" id="2606905"/>
    <lineage>
        <taxon>Bacteria</taxon>
        <taxon>Bacillati</taxon>
        <taxon>Bacillota</taxon>
        <taxon>Negativicutes</taxon>
        <taxon>Selenomonadales</taxon>
        <taxon>Selenomonadaceae</taxon>
        <taxon>Selenomonas</taxon>
    </lineage>
</organism>
<dbReference type="EMBL" id="VTOZ01000011">
    <property type="protein sequence ID" value="TYZ28970.1"/>
    <property type="molecule type" value="Genomic_DNA"/>
</dbReference>
<accession>A0A5D6WMD7</accession>
<gene>
    <name evidence="1" type="ORF">FZ041_06590</name>
</gene>
<keyword evidence="2" id="KW-1185">Reference proteome</keyword>
<dbReference type="RefSeq" id="WP_149188993.1">
    <property type="nucleotide sequence ID" value="NZ_VTOZ01000011.1"/>
</dbReference>
<dbReference type="InterPro" id="IPR056955">
    <property type="entry name" value="ORC-CDC6-like"/>
</dbReference>
<name>A0A5D6WMD7_9FIRM</name>
<evidence type="ECO:0000313" key="2">
    <source>
        <dbReference type="Proteomes" id="UP000322783"/>
    </source>
</evidence>
<proteinExistence type="predicted"/>
<reference evidence="1 2" key="1">
    <citation type="submission" date="2019-08" db="EMBL/GenBank/DDBJ databases">
        <title>Selenomonas sp. mPRGC5 and Selenomonas sp. mPRGC8 isolated from ruminal fluid of dairy goat (Capra hircus).</title>
        <authorList>
            <person name="Poothong S."/>
            <person name="Nuengjamnong C."/>
            <person name="Tanasupawat S."/>
        </authorList>
    </citation>
    <scope>NUCLEOTIDE SEQUENCE [LARGE SCALE GENOMIC DNA]</scope>
    <source>
        <strain evidence="2">mPRGC8</strain>
    </source>
</reference>
<comment type="caution">
    <text evidence="1">The sequence shown here is derived from an EMBL/GenBank/DDBJ whole genome shotgun (WGS) entry which is preliminary data.</text>
</comment>
<dbReference type="InterPro" id="IPR027417">
    <property type="entry name" value="P-loop_NTPase"/>
</dbReference>
<dbReference type="Proteomes" id="UP000322783">
    <property type="component" value="Unassembled WGS sequence"/>
</dbReference>
<dbReference type="Pfam" id="PF24389">
    <property type="entry name" value="ORC-CDC6-like"/>
    <property type="match status" value="1"/>
</dbReference>
<sequence>MSELIFRTEELEDKQITDFYVSSEYEQNIVDKLKAPSPVLLVGSRGVGKSFLFKVSEIQLKRTFAESKILPVYVTLRSSPLIKDTTEEQFRYWIMARICAAVFRAVRKSGKISLLSNASFLSDCNVSLNTSEIDRVINEYEESWKGGERKISVEEIPNLDDFLDFIQDLCESFEIKRIVVFVDEAAHVFIPQQQRAFFTLFRDLRSPYIKCNATVYPGVTVYGDTFEPTHDAVVINLIRNIRENNYVSIMKEIVSRQVTDSKLLDNLSKNGENFSLLAYAASGNPRYLLKCVSMAEKMDSSAINKVFRDYFRGKIWAEHTKLADRFSGYKEFIEWGRDFLETEVIPKLRETNDKYLKDEVGKGTTLYFWVHKDAPIEVKESIRILEYSGLLYEDAEGIRATRSEVGTRYMVNIGCLLAAEAVPSTTGMDIIKKSDIRRMNEYGMTHASYKRLEGCMIKNGSSVLMQHLAKNIDKLDLTEWQKKKMHEISIDTIGDVIQAKESDLKKAKFIADVRAKKIRNAAVAAVYEYLLG</sequence>
<protein>
    <submittedName>
        <fullName evidence="1">Uncharacterized protein</fullName>
    </submittedName>
</protein>
<dbReference type="Gene3D" id="3.40.50.300">
    <property type="entry name" value="P-loop containing nucleotide triphosphate hydrolases"/>
    <property type="match status" value="1"/>
</dbReference>
<dbReference type="AlphaFoldDB" id="A0A5D6WMD7"/>
<evidence type="ECO:0000313" key="1">
    <source>
        <dbReference type="EMBL" id="TYZ28970.1"/>
    </source>
</evidence>
<dbReference type="SUPFAM" id="SSF52540">
    <property type="entry name" value="P-loop containing nucleoside triphosphate hydrolases"/>
    <property type="match status" value="1"/>
</dbReference>